<dbReference type="SMART" id="SM01083">
    <property type="entry name" value="Cir_N"/>
    <property type="match status" value="1"/>
</dbReference>
<keyword evidence="4" id="KW-0747">Spliceosome</keyword>
<keyword evidence="6" id="KW-0508">mRNA splicing</keyword>
<evidence type="ECO:0000256" key="7">
    <source>
        <dbReference type="ARBA" id="ARBA00023242"/>
    </source>
</evidence>
<dbReference type="InterPro" id="IPR019339">
    <property type="entry name" value="CIR_N_dom"/>
</dbReference>
<protein>
    <recommendedName>
        <fullName evidence="10">CBF1-interacting co-repressor CIR N-terminal domain-containing protein</fullName>
    </recommendedName>
</protein>
<keyword evidence="5 8" id="KW-0175">Coiled coil</keyword>
<sequence length="407" mass="47301">MGGGDLNMKKSWHPVLLVNQERVWKAEKAVNEEKKKVSQLRKEREEERQLAELQRMQEASTGRKRVERLDWMYAAPGNEGGALGGARLGEKEMEDYLLGKKRVDEVLAQSDKNVGNLHKDFIAIQNANTARDTAAKIREDPLLAIKRQEIASIEALKNRPEVRKKLREMQKAKEMEERGETKEERKDRRRAEKEERRAKRDERGKYRDREDDRHRRRHSEDRYRDRSRGRSYDRDRSPRRSRDDRDRYRDDDSKRRSDRSESRAHHHEHRNGHTEKAEIKPHPSRPSAMDLADRPTSSRYSPPTTSHVNGSGSGGANGNGQGKNKLDEMRAARLAAMSQSADQLYSSRTQVLSQRAEQEKREAEREERLRSKYGQEDVRGGFFKERSNMNLSEALGRRAGKGLVSLD</sequence>
<feature type="compositionally biased region" description="Polar residues" evidence="9">
    <location>
        <begin position="337"/>
        <end position="352"/>
    </location>
</feature>
<dbReference type="Proteomes" id="UP000289152">
    <property type="component" value="Unassembled WGS sequence"/>
</dbReference>
<dbReference type="Pfam" id="PF12542">
    <property type="entry name" value="CWC25"/>
    <property type="match status" value="1"/>
</dbReference>
<feature type="compositionally biased region" description="Gly residues" evidence="9">
    <location>
        <begin position="311"/>
        <end position="321"/>
    </location>
</feature>
<keyword evidence="3" id="KW-0507">mRNA processing</keyword>
<feature type="compositionally biased region" description="Basic and acidic residues" evidence="9">
    <location>
        <begin position="271"/>
        <end position="281"/>
    </location>
</feature>
<evidence type="ECO:0000256" key="5">
    <source>
        <dbReference type="ARBA" id="ARBA00023054"/>
    </source>
</evidence>
<evidence type="ECO:0000256" key="3">
    <source>
        <dbReference type="ARBA" id="ARBA00022664"/>
    </source>
</evidence>
<feature type="coiled-coil region" evidence="8">
    <location>
        <begin position="23"/>
        <end position="57"/>
    </location>
</feature>
<dbReference type="STRING" id="5217.A0A4Q1BU73"/>
<keyword evidence="7" id="KW-0539">Nucleus</keyword>
<evidence type="ECO:0000256" key="4">
    <source>
        <dbReference type="ARBA" id="ARBA00022728"/>
    </source>
</evidence>
<dbReference type="PANTHER" id="PTHR16196">
    <property type="entry name" value="CELL CYCLE CONTROL PROTEIN CWF25"/>
    <property type="match status" value="1"/>
</dbReference>
<reference evidence="11 12" key="1">
    <citation type="submission" date="2016-06" db="EMBL/GenBank/DDBJ databases">
        <title>Evolution of pathogenesis and genome organization in the Tremellales.</title>
        <authorList>
            <person name="Cuomo C."/>
            <person name="Litvintseva A."/>
            <person name="Heitman J."/>
            <person name="Chen Y."/>
            <person name="Sun S."/>
            <person name="Springer D."/>
            <person name="Dromer F."/>
            <person name="Young S."/>
            <person name="Zeng Q."/>
            <person name="Chapman S."/>
            <person name="Gujja S."/>
            <person name="Saif S."/>
            <person name="Birren B."/>
        </authorList>
    </citation>
    <scope>NUCLEOTIDE SEQUENCE [LARGE SCALE GENOMIC DNA]</scope>
    <source>
        <strain evidence="11 12">ATCC 28783</strain>
    </source>
</reference>
<gene>
    <name evidence="11" type="ORF">M231_01104</name>
</gene>
<dbReference type="AlphaFoldDB" id="A0A4Q1BU73"/>
<dbReference type="VEuPathDB" id="FungiDB:TREMEDRAFT_67482"/>
<evidence type="ECO:0000256" key="2">
    <source>
        <dbReference type="ARBA" id="ARBA00006695"/>
    </source>
</evidence>
<feature type="compositionally biased region" description="Basic and acidic residues" evidence="9">
    <location>
        <begin position="156"/>
        <end position="263"/>
    </location>
</feature>
<evidence type="ECO:0000256" key="1">
    <source>
        <dbReference type="ARBA" id="ARBA00004123"/>
    </source>
</evidence>
<comment type="subcellular location">
    <subcellularLocation>
        <location evidence="1">Nucleus</location>
    </subcellularLocation>
</comment>
<feature type="compositionally biased region" description="Low complexity" evidence="9">
    <location>
        <begin position="294"/>
        <end position="310"/>
    </location>
</feature>
<proteinExistence type="inferred from homology"/>
<feature type="compositionally biased region" description="Basic and acidic residues" evidence="9">
    <location>
        <begin position="356"/>
        <end position="372"/>
    </location>
</feature>
<dbReference type="PANTHER" id="PTHR16196:SF0">
    <property type="entry name" value="PRE-MRNA-SPLICING FACTOR CWC25 HOMOLOG"/>
    <property type="match status" value="1"/>
</dbReference>
<evidence type="ECO:0000313" key="12">
    <source>
        <dbReference type="Proteomes" id="UP000289152"/>
    </source>
</evidence>
<dbReference type="GO" id="GO:0005684">
    <property type="term" value="C:U2-type spliceosomal complex"/>
    <property type="evidence" value="ECO:0007669"/>
    <property type="project" value="TreeGrafter"/>
</dbReference>
<keyword evidence="12" id="KW-1185">Reference proteome</keyword>
<dbReference type="GO" id="GO:0000398">
    <property type="term" value="P:mRNA splicing, via spliceosome"/>
    <property type="evidence" value="ECO:0007669"/>
    <property type="project" value="TreeGrafter"/>
</dbReference>
<feature type="domain" description="CBF1-interacting co-repressor CIR N-terminal" evidence="10">
    <location>
        <begin position="11"/>
        <end position="47"/>
    </location>
</feature>
<evidence type="ECO:0000256" key="6">
    <source>
        <dbReference type="ARBA" id="ARBA00023187"/>
    </source>
</evidence>
<evidence type="ECO:0000256" key="8">
    <source>
        <dbReference type="SAM" id="Coils"/>
    </source>
</evidence>
<dbReference type="EMBL" id="SDIL01000007">
    <property type="protein sequence ID" value="RXK41605.1"/>
    <property type="molecule type" value="Genomic_DNA"/>
</dbReference>
<comment type="similarity">
    <text evidence="2">Belongs to the CWC25 family.</text>
</comment>
<accession>A0A4Q1BU73</accession>
<dbReference type="InterPro" id="IPR022209">
    <property type="entry name" value="CWC25"/>
</dbReference>
<organism evidence="11 12">
    <name type="scientific">Tremella mesenterica</name>
    <name type="common">Jelly fungus</name>
    <dbReference type="NCBI Taxonomy" id="5217"/>
    <lineage>
        <taxon>Eukaryota</taxon>
        <taxon>Fungi</taxon>
        <taxon>Dikarya</taxon>
        <taxon>Basidiomycota</taxon>
        <taxon>Agaricomycotina</taxon>
        <taxon>Tremellomycetes</taxon>
        <taxon>Tremellales</taxon>
        <taxon>Tremellaceae</taxon>
        <taxon>Tremella</taxon>
    </lineage>
</organism>
<evidence type="ECO:0000256" key="9">
    <source>
        <dbReference type="SAM" id="MobiDB-lite"/>
    </source>
</evidence>
<dbReference type="InterPro" id="IPR051376">
    <property type="entry name" value="CWC25_splicing_factor"/>
</dbReference>
<name>A0A4Q1BU73_TREME</name>
<feature type="region of interest" description="Disordered" evidence="9">
    <location>
        <begin position="154"/>
        <end position="372"/>
    </location>
</feature>
<dbReference type="Pfam" id="PF10197">
    <property type="entry name" value="Cir_N"/>
    <property type="match status" value="1"/>
</dbReference>
<comment type="caution">
    <text evidence="11">The sequence shown here is derived from an EMBL/GenBank/DDBJ whole genome shotgun (WGS) entry which is preliminary data.</text>
</comment>
<dbReference type="InParanoid" id="A0A4Q1BU73"/>
<evidence type="ECO:0000313" key="11">
    <source>
        <dbReference type="EMBL" id="RXK41605.1"/>
    </source>
</evidence>
<evidence type="ECO:0000259" key="10">
    <source>
        <dbReference type="SMART" id="SM01083"/>
    </source>
</evidence>
<dbReference type="OrthoDB" id="21123at2759"/>